<evidence type="ECO:0000313" key="1">
    <source>
        <dbReference type="EMBL" id="GAT47613.1"/>
    </source>
</evidence>
<name>A0ABQ0L980_MYCCL</name>
<sequence>MAKRHQSTATLCNTIPCVCEHSVWDNDDGDVLQLETALETVLLSAASSTPVPAPSNTFPIAFSKPLAMTPVPNTISRVSLRTRSR</sequence>
<gene>
    <name evidence="1" type="ORF">MCHLO_05068</name>
</gene>
<protein>
    <submittedName>
        <fullName evidence="1">Uncharacterized protein</fullName>
    </submittedName>
</protein>
<evidence type="ECO:0000313" key="2">
    <source>
        <dbReference type="Proteomes" id="UP000815677"/>
    </source>
</evidence>
<reference evidence="1" key="1">
    <citation type="submission" date="2014-09" db="EMBL/GenBank/DDBJ databases">
        <title>Genome sequence of the luminous mushroom Mycena chlorophos for searching fungal bioluminescence genes.</title>
        <authorList>
            <person name="Tanaka Y."/>
            <person name="Kasuga D."/>
            <person name="Oba Y."/>
            <person name="Hase S."/>
            <person name="Sato K."/>
            <person name="Oba Y."/>
            <person name="Sakakibara Y."/>
        </authorList>
    </citation>
    <scope>NUCLEOTIDE SEQUENCE</scope>
</reference>
<keyword evidence="2" id="KW-1185">Reference proteome</keyword>
<dbReference type="Proteomes" id="UP000815677">
    <property type="component" value="Unassembled WGS sequence"/>
</dbReference>
<proteinExistence type="predicted"/>
<organism evidence="1 2">
    <name type="scientific">Mycena chlorophos</name>
    <name type="common">Agaric fungus</name>
    <name type="synonym">Agaricus chlorophos</name>
    <dbReference type="NCBI Taxonomy" id="658473"/>
    <lineage>
        <taxon>Eukaryota</taxon>
        <taxon>Fungi</taxon>
        <taxon>Dikarya</taxon>
        <taxon>Basidiomycota</taxon>
        <taxon>Agaricomycotina</taxon>
        <taxon>Agaricomycetes</taxon>
        <taxon>Agaricomycetidae</taxon>
        <taxon>Agaricales</taxon>
        <taxon>Marasmiineae</taxon>
        <taxon>Mycenaceae</taxon>
        <taxon>Mycena</taxon>
    </lineage>
</organism>
<accession>A0ABQ0L980</accession>
<dbReference type="EMBL" id="DF843797">
    <property type="protein sequence ID" value="GAT47613.1"/>
    <property type="molecule type" value="Genomic_DNA"/>
</dbReference>